<sequence length="163" mass="17879">MSTTLTRVEDGSCLPSSFHLPEVCRQIYSETATLGYALNTFSIGWAVGYEVAWANQLLPAQKNAVASVAPSDVLFFARYIVLRNPRGFLSATFPNLKSIELSRGVLGMLPGALPLLDPSKSWTEKDWSEWLVDRIKTVEAEGVQVIFLDGVDAEEKKAGEDIA</sequence>
<organism evidence="1 2">
    <name type="scientific">Neocucurbitaria cava</name>
    <dbReference type="NCBI Taxonomy" id="798079"/>
    <lineage>
        <taxon>Eukaryota</taxon>
        <taxon>Fungi</taxon>
        <taxon>Dikarya</taxon>
        <taxon>Ascomycota</taxon>
        <taxon>Pezizomycotina</taxon>
        <taxon>Dothideomycetes</taxon>
        <taxon>Pleosporomycetidae</taxon>
        <taxon>Pleosporales</taxon>
        <taxon>Pleosporineae</taxon>
        <taxon>Cucurbitariaceae</taxon>
        <taxon>Neocucurbitaria</taxon>
    </lineage>
</organism>
<accession>A0A9W8YB31</accession>
<dbReference type="EMBL" id="JAPEUY010000006">
    <property type="protein sequence ID" value="KAJ4372527.1"/>
    <property type="molecule type" value="Genomic_DNA"/>
</dbReference>
<name>A0A9W8YB31_9PLEO</name>
<gene>
    <name evidence="1" type="ORF">N0V83_004302</name>
</gene>
<evidence type="ECO:0000313" key="1">
    <source>
        <dbReference type="EMBL" id="KAJ4372527.1"/>
    </source>
</evidence>
<dbReference type="OrthoDB" id="5413827at2759"/>
<reference evidence="1" key="1">
    <citation type="submission" date="2022-10" db="EMBL/GenBank/DDBJ databases">
        <title>Tapping the CABI collections for fungal endophytes: first genome assemblies for Collariella, Neodidymelliopsis, Ascochyta clinopodiicola, Didymella pomorum, Didymosphaeria variabile, Neocosmospora piperis and Neocucurbitaria cava.</title>
        <authorList>
            <person name="Hill R."/>
        </authorList>
    </citation>
    <scope>NUCLEOTIDE SEQUENCE</scope>
    <source>
        <strain evidence="1">IMI 356814</strain>
    </source>
</reference>
<proteinExistence type="predicted"/>
<protein>
    <submittedName>
        <fullName evidence="1">Uncharacterized protein</fullName>
    </submittedName>
</protein>
<dbReference type="Proteomes" id="UP001140560">
    <property type="component" value="Unassembled WGS sequence"/>
</dbReference>
<keyword evidence="2" id="KW-1185">Reference proteome</keyword>
<evidence type="ECO:0000313" key="2">
    <source>
        <dbReference type="Proteomes" id="UP001140560"/>
    </source>
</evidence>
<comment type="caution">
    <text evidence="1">The sequence shown here is derived from an EMBL/GenBank/DDBJ whole genome shotgun (WGS) entry which is preliminary data.</text>
</comment>
<dbReference type="AlphaFoldDB" id="A0A9W8YB31"/>